<dbReference type="GO" id="GO:0004021">
    <property type="term" value="F:L-alanine:2-oxoglutarate aminotransferase activity"/>
    <property type="evidence" value="ECO:0007669"/>
    <property type="project" value="TreeGrafter"/>
</dbReference>
<keyword evidence="4" id="KW-0808">Transferase</keyword>
<accession>A0A9W7AHS6</accession>
<evidence type="ECO:0000256" key="1">
    <source>
        <dbReference type="ARBA" id="ARBA00001933"/>
    </source>
</evidence>
<dbReference type="OrthoDB" id="1732682at2759"/>
<dbReference type="Gene3D" id="3.40.640.10">
    <property type="entry name" value="Type I PLP-dependent aspartate aminotransferase-like (Major domain)"/>
    <property type="match status" value="1"/>
</dbReference>
<comment type="cofactor">
    <cofactor evidence="1">
        <name>pyridoxal 5'-phosphate</name>
        <dbReference type="ChEBI" id="CHEBI:597326"/>
    </cofactor>
</comment>
<feature type="domain" description="Aminotransferase class I/classII large" evidence="7">
    <location>
        <begin position="80"/>
        <end position="443"/>
    </location>
</feature>
<dbReference type="AlphaFoldDB" id="A0A9W7AHS6"/>
<evidence type="ECO:0000313" key="8">
    <source>
        <dbReference type="EMBL" id="GMH70816.1"/>
    </source>
</evidence>
<gene>
    <name evidence="8" type="ORF">TrRE_jg6859</name>
</gene>
<keyword evidence="9" id="KW-1185">Reference proteome</keyword>
<dbReference type="FunFam" id="3.90.1150.10:FF:000151">
    <property type="entry name" value="Alanine aminotransferase 2"/>
    <property type="match status" value="1"/>
</dbReference>
<evidence type="ECO:0000256" key="5">
    <source>
        <dbReference type="ARBA" id="ARBA00022898"/>
    </source>
</evidence>
<sequence length="457" mass="48555">MEYAVRGKVVIEADKLARSGKSIIYTNIGNPHSVGQSPLTWPRQVLSLVDLPPSAGVDHPDVLKLYPSDAVSRARELQSMMGGSGTGAYSHSQGVLGIRQDVADFCASRDGVPCDPDLIFLTNGASAGISHVLQTCVSGEDDGVMIPIPQYPIYSATLALLGGRQVGYALDEGNGWEANVSSMERSLQEAKDAGVNVRAFVLINPGNPTGQVLSKEAVGEVVKFCAKHGLVLLADEVYQENVYCEGKAFTSCKKAAADMGLLGEVEIASFHSTSKGIFGECGRRGGYMELTGFDKEVFGQIYKLASSGLCSGLPGQVMTSLMVKGPPSDGESFSSFEREKGEIFGSLKRRAQMVADGLNAIPGFTCNAAEGAMYVFPRVTMPPGAAAAAAAEGTNVDTMYALSLLRETGICVVPAAGFGQEEGRSGFRTTFLPPEETMEEAVRMFKTHHEGFVEKYK</sequence>
<dbReference type="PANTHER" id="PTHR11751:SF29">
    <property type="entry name" value="ALANINE TRANSAMINASE"/>
    <property type="match status" value="1"/>
</dbReference>
<dbReference type="InterPro" id="IPR015421">
    <property type="entry name" value="PyrdxlP-dep_Trfase_major"/>
</dbReference>
<dbReference type="EMBL" id="BRXZ01001423">
    <property type="protein sequence ID" value="GMH70816.1"/>
    <property type="molecule type" value="Genomic_DNA"/>
</dbReference>
<dbReference type="CDD" id="cd00609">
    <property type="entry name" value="AAT_like"/>
    <property type="match status" value="1"/>
</dbReference>
<dbReference type="InterPro" id="IPR015424">
    <property type="entry name" value="PyrdxlP-dep_Trfase"/>
</dbReference>
<dbReference type="Gene3D" id="3.90.1150.10">
    <property type="entry name" value="Aspartate Aminotransferase, domain 1"/>
    <property type="match status" value="1"/>
</dbReference>
<dbReference type="Pfam" id="PF00155">
    <property type="entry name" value="Aminotran_1_2"/>
    <property type="match status" value="1"/>
</dbReference>
<dbReference type="InterPro" id="IPR045088">
    <property type="entry name" value="ALAT1/2-like"/>
</dbReference>
<dbReference type="PANTHER" id="PTHR11751">
    <property type="entry name" value="ALANINE AMINOTRANSFERASE"/>
    <property type="match status" value="1"/>
</dbReference>
<evidence type="ECO:0000256" key="3">
    <source>
        <dbReference type="ARBA" id="ARBA00022576"/>
    </source>
</evidence>
<reference evidence="8" key="1">
    <citation type="submission" date="2022-07" db="EMBL/GenBank/DDBJ databases">
        <title>Genome analysis of Parmales, a sister group of diatoms, reveals the evolutionary specialization of diatoms from phago-mixotrophs to photoautotrophs.</title>
        <authorList>
            <person name="Ban H."/>
            <person name="Sato S."/>
            <person name="Yoshikawa S."/>
            <person name="Kazumasa Y."/>
            <person name="Nakamura Y."/>
            <person name="Ichinomiya M."/>
            <person name="Saitoh K."/>
            <person name="Sato N."/>
            <person name="Blanc-Mathieu R."/>
            <person name="Endo H."/>
            <person name="Kuwata A."/>
            <person name="Ogata H."/>
        </authorList>
    </citation>
    <scope>NUCLEOTIDE SEQUENCE</scope>
</reference>
<comment type="subunit">
    <text evidence="2">Homodimer.</text>
</comment>
<dbReference type="Proteomes" id="UP001165082">
    <property type="component" value="Unassembled WGS sequence"/>
</dbReference>
<comment type="caution">
    <text evidence="8">The sequence shown here is derived from an EMBL/GenBank/DDBJ whole genome shotgun (WGS) entry which is preliminary data.</text>
</comment>
<evidence type="ECO:0000256" key="2">
    <source>
        <dbReference type="ARBA" id="ARBA00011738"/>
    </source>
</evidence>
<protein>
    <recommendedName>
        <fullName evidence="7">Aminotransferase class I/classII large domain-containing protein</fullName>
    </recommendedName>
</protein>
<dbReference type="FunFam" id="3.40.640.10:FF:000012">
    <property type="entry name" value="alanine aminotransferase 2"/>
    <property type="match status" value="1"/>
</dbReference>
<dbReference type="InterPro" id="IPR004839">
    <property type="entry name" value="Aminotransferase_I/II_large"/>
</dbReference>
<evidence type="ECO:0000256" key="4">
    <source>
        <dbReference type="ARBA" id="ARBA00022679"/>
    </source>
</evidence>
<dbReference type="GO" id="GO:0030170">
    <property type="term" value="F:pyridoxal phosphate binding"/>
    <property type="evidence" value="ECO:0007669"/>
    <property type="project" value="InterPro"/>
</dbReference>
<keyword evidence="5" id="KW-0663">Pyridoxal phosphate</keyword>
<evidence type="ECO:0000259" key="7">
    <source>
        <dbReference type="Pfam" id="PF00155"/>
    </source>
</evidence>
<comment type="similarity">
    <text evidence="6">Belongs to the class-I pyridoxal-phosphate-dependent aminotransferase family. Alanine aminotransferase subfamily.</text>
</comment>
<evidence type="ECO:0000313" key="9">
    <source>
        <dbReference type="Proteomes" id="UP001165082"/>
    </source>
</evidence>
<proteinExistence type="inferred from homology"/>
<name>A0A9W7AHS6_9STRA</name>
<dbReference type="InterPro" id="IPR015422">
    <property type="entry name" value="PyrdxlP-dep_Trfase_small"/>
</dbReference>
<dbReference type="SUPFAM" id="SSF53383">
    <property type="entry name" value="PLP-dependent transferases"/>
    <property type="match status" value="1"/>
</dbReference>
<keyword evidence="3" id="KW-0032">Aminotransferase</keyword>
<dbReference type="Gene3D" id="1.10.287.1970">
    <property type="match status" value="1"/>
</dbReference>
<dbReference type="FunFam" id="1.10.287.1970:FF:000001">
    <property type="entry name" value="Alanine aminotransferase 2"/>
    <property type="match status" value="1"/>
</dbReference>
<evidence type="ECO:0000256" key="6">
    <source>
        <dbReference type="ARBA" id="ARBA00025785"/>
    </source>
</evidence>
<organism evidence="8 9">
    <name type="scientific">Triparma retinervis</name>
    <dbReference type="NCBI Taxonomy" id="2557542"/>
    <lineage>
        <taxon>Eukaryota</taxon>
        <taxon>Sar</taxon>
        <taxon>Stramenopiles</taxon>
        <taxon>Ochrophyta</taxon>
        <taxon>Bolidophyceae</taxon>
        <taxon>Parmales</taxon>
        <taxon>Triparmaceae</taxon>
        <taxon>Triparma</taxon>
    </lineage>
</organism>